<accession>A0ABR0JUW5</accession>
<proteinExistence type="predicted"/>
<comment type="caution">
    <text evidence="2">The sequence shown here is derived from an EMBL/GenBank/DDBJ whole genome shotgun (WGS) entry which is preliminary data.</text>
</comment>
<protein>
    <recommendedName>
        <fullName evidence="4">Zn(2)-C6 fungal-type domain-containing protein</fullName>
    </recommendedName>
</protein>
<evidence type="ECO:0008006" key="4">
    <source>
        <dbReference type="Google" id="ProtNLM"/>
    </source>
</evidence>
<keyword evidence="3" id="KW-1185">Reference proteome</keyword>
<evidence type="ECO:0000313" key="2">
    <source>
        <dbReference type="EMBL" id="KAK5074454.1"/>
    </source>
</evidence>
<name>A0ABR0JUW5_9EURO</name>
<evidence type="ECO:0000313" key="3">
    <source>
        <dbReference type="Proteomes" id="UP001345013"/>
    </source>
</evidence>
<evidence type="ECO:0000256" key="1">
    <source>
        <dbReference type="SAM" id="MobiDB-lite"/>
    </source>
</evidence>
<reference evidence="2 3" key="1">
    <citation type="submission" date="2023-08" db="EMBL/GenBank/DDBJ databases">
        <title>Black Yeasts Isolated from many extreme environments.</title>
        <authorList>
            <person name="Coleine C."/>
            <person name="Stajich J.E."/>
            <person name="Selbmann L."/>
        </authorList>
    </citation>
    <scope>NUCLEOTIDE SEQUENCE [LARGE SCALE GENOMIC DNA]</scope>
    <source>
        <strain evidence="2 3">CCFEE 5885</strain>
    </source>
</reference>
<gene>
    <name evidence="2" type="ORF">LTR24_010217</name>
</gene>
<sequence>MIDPKQVCCLSYDKSISTIMQPLPEWASYRVDRKGTRLPKTVPPPQGTYKINEGIGKTDYSDPRDFYAPTAIEQQMVWQALRPTRESFHVLTTAALKVEEMRCLSLGYNASWDEIRRKFVNWCFLEHGPDSLNMSERGGEGQASQVWVPSAIPGYSEISTVVRRKRSRNDGNLNNGKHSKILFRNGELAIDPHRHLPKLRRWYGLIEDFYFSPSWKPPVRDSTGVYLQNPDAFACKHCRMSQVNVCYGHGEHPDRKCAPCQMLKLKCSKEDDYDDGEDKVGNGMVPDPVLNPISPSQSDPEVVADSRRQYGPLSDYWRYPPGGLFGVFVKRDP</sequence>
<feature type="region of interest" description="Disordered" evidence="1">
    <location>
        <begin position="275"/>
        <end position="305"/>
    </location>
</feature>
<dbReference type="Proteomes" id="UP001345013">
    <property type="component" value="Unassembled WGS sequence"/>
</dbReference>
<organism evidence="2 3">
    <name type="scientific">Lithohypha guttulata</name>
    <dbReference type="NCBI Taxonomy" id="1690604"/>
    <lineage>
        <taxon>Eukaryota</taxon>
        <taxon>Fungi</taxon>
        <taxon>Dikarya</taxon>
        <taxon>Ascomycota</taxon>
        <taxon>Pezizomycotina</taxon>
        <taxon>Eurotiomycetes</taxon>
        <taxon>Chaetothyriomycetidae</taxon>
        <taxon>Chaetothyriales</taxon>
        <taxon>Trichomeriaceae</taxon>
        <taxon>Lithohypha</taxon>
    </lineage>
</organism>
<dbReference type="EMBL" id="JAVRRG010000288">
    <property type="protein sequence ID" value="KAK5074454.1"/>
    <property type="molecule type" value="Genomic_DNA"/>
</dbReference>